<evidence type="ECO:0000256" key="2">
    <source>
        <dbReference type="ARBA" id="ARBA00023125"/>
    </source>
</evidence>
<comment type="caution">
    <text evidence="6">The sequence shown here is derived from an EMBL/GenBank/DDBJ whole genome shotgun (WGS) entry which is preliminary data.</text>
</comment>
<reference evidence="7 8" key="1">
    <citation type="submission" date="2019-09" db="EMBL/GenBank/DDBJ databases">
        <title>NBRP : Genome information of microbial organism related human and environment.</title>
        <authorList>
            <person name="Hattori M."/>
            <person name="Oshima K."/>
            <person name="Inaba H."/>
            <person name="Suda W."/>
            <person name="Sakamoto M."/>
            <person name="Iino T."/>
            <person name="Kitahara M."/>
            <person name="Oshida Y."/>
            <person name="Iida T."/>
            <person name="Kudo T."/>
            <person name="Itoh T."/>
            <person name="Ohkuma M."/>
        </authorList>
    </citation>
    <scope>NUCLEOTIDE SEQUENCE [LARGE SCALE GENOMIC DNA]</scope>
    <source>
        <strain evidence="5 7">Hi-2</strain>
        <strain evidence="6 8">Mie-1</strain>
    </source>
</reference>
<protein>
    <submittedName>
        <fullName evidence="6">LacI family transcriptional regulator</fullName>
    </submittedName>
</protein>
<dbReference type="SUPFAM" id="SSF47413">
    <property type="entry name" value="lambda repressor-like DNA-binding domains"/>
    <property type="match status" value="1"/>
</dbReference>
<keyword evidence="3" id="KW-0804">Transcription</keyword>
<dbReference type="EMBL" id="BKCL01000001">
    <property type="protein sequence ID" value="GEQ96378.1"/>
    <property type="molecule type" value="Genomic_DNA"/>
</dbReference>
<keyword evidence="1" id="KW-0805">Transcription regulation</keyword>
<keyword evidence="8" id="KW-1185">Reference proteome</keyword>
<dbReference type="Gene3D" id="3.40.50.2300">
    <property type="match status" value="2"/>
</dbReference>
<dbReference type="Pfam" id="PF00356">
    <property type="entry name" value="LacI"/>
    <property type="match status" value="1"/>
</dbReference>
<accession>A0A5A7MN44</accession>
<dbReference type="PANTHER" id="PTHR30146:SF120">
    <property type="entry name" value="ALANINE RACEMASE"/>
    <property type="match status" value="1"/>
</dbReference>
<dbReference type="SUPFAM" id="SSF53822">
    <property type="entry name" value="Periplasmic binding protein-like I"/>
    <property type="match status" value="1"/>
</dbReference>
<evidence type="ECO:0000259" key="4">
    <source>
        <dbReference type="PROSITE" id="PS50932"/>
    </source>
</evidence>
<dbReference type="Gene3D" id="1.10.260.40">
    <property type="entry name" value="lambda repressor-like DNA-binding domains"/>
    <property type="match status" value="1"/>
</dbReference>
<evidence type="ECO:0000313" key="7">
    <source>
        <dbReference type="Proteomes" id="UP000322084"/>
    </source>
</evidence>
<dbReference type="RefSeq" id="WP_210431010.1">
    <property type="nucleotide sequence ID" value="NZ_BKCL01000001.1"/>
</dbReference>
<organism evidence="6 8">
    <name type="scientific">Iodidimonas gelatinilytica</name>
    <dbReference type="NCBI Taxonomy" id="1236966"/>
    <lineage>
        <taxon>Bacteria</taxon>
        <taxon>Pseudomonadati</taxon>
        <taxon>Pseudomonadota</taxon>
        <taxon>Alphaproteobacteria</taxon>
        <taxon>Iodidimonadales</taxon>
        <taxon>Iodidimonadaceae</taxon>
        <taxon>Iodidimonas</taxon>
    </lineage>
</organism>
<proteinExistence type="predicted"/>
<dbReference type="Pfam" id="PF13377">
    <property type="entry name" value="Peripla_BP_3"/>
    <property type="match status" value="1"/>
</dbReference>
<dbReference type="PANTHER" id="PTHR30146">
    <property type="entry name" value="LACI-RELATED TRANSCRIPTIONAL REPRESSOR"/>
    <property type="match status" value="1"/>
</dbReference>
<feature type="domain" description="HTH lacI-type" evidence="4">
    <location>
        <begin position="7"/>
        <end position="61"/>
    </location>
</feature>
<dbReference type="GO" id="GO:0003700">
    <property type="term" value="F:DNA-binding transcription factor activity"/>
    <property type="evidence" value="ECO:0007669"/>
    <property type="project" value="TreeGrafter"/>
</dbReference>
<dbReference type="CDD" id="cd06295">
    <property type="entry name" value="PBP1_CelR"/>
    <property type="match status" value="1"/>
</dbReference>
<dbReference type="EMBL" id="BKCM01000003">
    <property type="protein sequence ID" value="GER00294.1"/>
    <property type="molecule type" value="Genomic_DNA"/>
</dbReference>
<keyword evidence="2" id="KW-0238">DNA-binding</keyword>
<name>A0A5A7MY79_9PROT</name>
<dbReference type="PROSITE" id="PS00356">
    <property type="entry name" value="HTH_LACI_1"/>
    <property type="match status" value="1"/>
</dbReference>
<dbReference type="CDD" id="cd01392">
    <property type="entry name" value="HTH_LacI"/>
    <property type="match status" value="1"/>
</dbReference>
<dbReference type="Proteomes" id="UP000325187">
    <property type="component" value="Unassembled WGS sequence"/>
</dbReference>
<evidence type="ECO:0000256" key="3">
    <source>
        <dbReference type="ARBA" id="ARBA00023163"/>
    </source>
</evidence>
<dbReference type="Proteomes" id="UP000322084">
    <property type="component" value="Unassembled WGS sequence"/>
</dbReference>
<dbReference type="GO" id="GO:0000976">
    <property type="term" value="F:transcription cis-regulatory region binding"/>
    <property type="evidence" value="ECO:0007669"/>
    <property type="project" value="TreeGrafter"/>
</dbReference>
<gene>
    <name evidence="5" type="ORF">JCM17844_00150</name>
    <name evidence="6" type="ORF">JCM17845_09170</name>
</gene>
<accession>A0A5A7MY79</accession>
<dbReference type="InterPro" id="IPR000843">
    <property type="entry name" value="HTH_LacI"/>
</dbReference>
<dbReference type="SMART" id="SM00354">
    <property type="entry name" value="HTH_LACI"/>
    <property type="match status" value="1"/>
</dbReference>
<evidence type="ECO:0000313" key="6">
    <source>
        <dbReference type="EMBL" id="GER00294.1"/>
    </source>
</evidence>
<sequence length="341" mass="36826">MAIKRAKTMEDIARLANVSKPTVSRALRNSPLVTEETRRHVLDVATKHGYVINRNAQKLRESRTNTIAVVLDFSSHRENRISDPFIFNLLAGVSEALGQRDQDLLLCSPAHSSVESLGSITTSRGADGIIFLGEGGRRDDLVALAERAVPFVVWGAVEKALPYCAVGSDNFQGGFLAAKHLLDQGRSRFLFIGDTHHAEINLRRQGFIKALSEELGSRAATLMVSDMSLDDFSYSASHRAATEMVEGPGPVPDAIFAASDTAAMAVISAFRAAGLSVPEDVSVVGYNDIPASEHFHPPLTSVRQDVHVAGALLVEKLMLAIEGRSPQSTMLETRLIVRASS</sequence>
<evidence type="ECO:0000313" key="8">
    <source>
        <dbReference type="Proteomes" id="UP000325187"/>
    </source>
</evidence>
<dbReference type="PROSITE" id="PS50932">
    <property type="entry name" value="HTH_LACI_2"/>
    <property type="match status" value="1"/>
</dbReference>
<dbReference type="AlphaFoldDB" id="A0A5A7MY79"/>
<evidence type="ECO:0000313" key="5">
    <source>
        <dbReference type="EMBL" id="GEQ96378.1"/>
    </source>
</evidence>
<dbReference type="InterPro" id="IPR028082">
    <property type="entry name" value="Peripla_BP_I"/>
</dbReference>
<evidence type="ECO:0000256" key="1">
    <source>
        <dbReference type="ARBA" id="ARBA00023015"/>
    </source>
</evidence>
<dbReference type="InterPro" id="IPR010982">
    <property type="entry name" value="Lambda_DNA-bd_dom_sf"/>
</dbReference>
<dbReference type="InterPro" id="IPR046335">
    <property type="entry name" value="LacI/GalR-like_sensor"/>
</dbReference>